<keyword evidence="2" id="KW-0378">Hydrolase</keyword>
<feature type="transmembrane region" description="Helical" evidence="1">
    <location>
        <begin position="87"/>
        <end position="108"/>
    </location>
</feature>
<evidence type="ECO:0000313" key="2">
    <source>
        <dbReference type="EMBL" id="KAF7368202.1"/>
    </source>
</evidence>
<dbReference type="OrthoDB" id="10448934at2759"/>
<feature type="transmembrane region" description="Helical" evidence="1">
    <location>
        <begin position="61"/>
        <end position="81"/>
    </location>
</feature>
<dbReference type="EMBL" id="JACAZI010000002">
    <property type="protein sequence ID" value="KAF7368202.1"/>
    <property type="molecule type" value="Genomic_DNA"/>
</dbReference>
<evidence type="ECO:0000256" key="1">
    <source>
        <dbReference type="SAM" id="Phobius"/>
    </source>
</evidence>
<evidence type="ECO:0000313" key="3">
    <source>
        <dbReference type="Proteomes" id="UP000620124"/>
    </source>
</evidence>
<name>A0A8H7DCU1_9AGAR</name>
<keyword evidence="1" id="KW-0472">Membrane</keyword>
<keyword evidence="1" id="KW-1133">Transmembrane helix</keyword>
<sequence length="227" mass="24833">MLSLADKTFSALEWLVPFCGAMAVFPSFFALYVAKERESSLKSMQLSNEISNPVDLRLGHLLFDSIPTFIMTTLVVILFTIVPDQFYGLGLLCFILVLHGIADFAGVLHVPHGTVASLRVCCNSGVPIRHLYLAGYLLAYTYANPENTKGIIKAMHFSLSLLSPIASVTRAGIISGNCSGGDSEHVSSSVMIGINKYGGPILYLVLQSIALFILYPRHRRQETSSRF</sequence>
<dbReference type="GO" id="GO:0016787">
    <property type="term" value="F:hydrolase activity"/>
    <property type="evidence" value="ECO:0007669"/>
    <property type="project" value="UniProtKB-KW"/>
</dbReference>
<accession>A0A8H7DCU1</accession>
<organism evidence="2 3">
    <name type="scientific">Mycena venus</name>
    <dbReference type="NCBI Taxonomy" id="2733690"/>
    <lineage>
        <taxon>Eukaryota</taxon>
        <taxon>Fungi</taxon>
        <taxon>Dikarya</taxon>
        <taxon>Basidiomycota</taxon>
        <taxon>Agaricomycotina</taxon>
        <taxon>Agaricomycetes</taxon>
        <taxon>Agaricomycetidae</taxon>
        <taxon>Agaricales</taxon>
        <taxon>Marasmiineae</taxon>
        <taxon>Mycenaceae</taxon>
        <taxon>Mycena</taxon>
    </lineage>
</organism>
<feature type="transmembrane region" description="Helical" evidence="1">
    <location>
        <begin position="197"/>
        <end position="216"/>
    </location>
</feature>
<keyword evidence="3" id="KW-1185">Reference proteome</keyword>
<gene>
    <name evidence="2" type="ORF">MVEN_00139800</name>
</gene>
<feature type="transmembrane region" description="Helical" evidence="1">
    <location>
        <begin position="14"/>
        <end position="34"/>
    </location>
</feature>
<dbReference type="AlphaFoldDB" id="A0A8H7DCU1"/>
<protein>
    <submittedName>
        <fullName evidence="2">p-loop containing nucleoside triphosphate hydrolase protein</fullName>
    </submittedName>
</protein>
<reference evidence="2" key="1">
    <citation type="submission" date="2020-05" db="EMBL/GenBank/DDBJ databases">
        <title>Mycena genomes resolve the evolution of fungal bioluminescence.</title>
        <authorList>
            <person name="Tsai I.J."/>
        </authorList>
    </citation>
    <scope>NUCLEOTIDE SEQUENCE</scope>
    <source>
        <strain evidence="2">CCC161011</strain>
    </source>
</reference>
<dbReference type="Proteomes" id="UP000620124">
    <property type="component" value="Unassembled WGS sequence"/>
</dbReference>
<comment type="caution">
    <text evidence="2">The sequence shown here is derived from an EMBL/GenBank/DDBJ whole genome shotgun (WGS) entry which is preliminary data.</text>
</comment>
<proteinExistence type="predicted"/>
<keyword evidence="1" id="KW-0812">Transmembrane</keyword>